<name>A0A930YNU1_9ACTN</name>
<dbReference type="AlphaFoldDB" id="A0A930YNU1"/>
<evidence type="ECO:0000256" key="1">
    <source>
        <dbReference type="SAM" id="MobiDB-lite"/>
    </source>
</evidence>
<feature type="region of interest" description="Disordered" evidence="1">
    <location>
        <begin position="1"/>
        <end position="34"/>
    </location>
</feature>
<dbReference type="Proteomes" id="UP000660668">
    <property type="component" value="Unassembled WGS sequence"/>
</dbReference>
<comment type="caution">
    <text evidence="2">The sequence shown here is derived from an EMBL/GenBank/DDBJ whole genome shotgun (WGS) entry which is preliminary data.</text>
</comment>
<reference evidence="2" key="1">
    <citation type="submission" date="2020-11" db="EMBL/GenBank/DDBJ databases">
        <title>Nocardioides cynanchi sp. nov., isolated from soil of rhizosphere of Cynanchum wilfordii.</title>
        <authorList>
            <person name="Lee J.-S."/>
            <person name="Suh M.K."/>
            <person name="Kim J.-S."/>
        </authorList>
    </citation>
    <scope>NUCLEOTIDE SEQUENCE</scope>
    <source>
        <strain evidence="2">KCTC 19276</strain>
    </source>
</reference>
<dbReference type="EMBL" id="JADKPO010000027">
    <property type="protein sequence ID" value="MBF4769514.1"/>
    <property type="molecule type" value="Genomic_DNA"/>
</dbReference>
<dbReference type="RefSeq" id="WP_194697663.1">
    <property type="nucleotide sequence ID" value="NZ_JADKPO010000027.1"/>
</dbReference>
<gene>
    <name evidence="2" type="ORF">ISU10_17230</name>
</gene>
<protein>
    <submittedName>
        <fullName evidence="2">Uncharacterized protein</fullName>
    </submittedName>
</protein>
<organism evidence="2 3">
    <name type="scientific">Nocardioides agariphilus</name>
    <dbReference type="NCBI Taxonomy" id="433664"/>
    <lineage>
        <taxon>Bacteria</taxon>
        <taxon>Bacillati</taxon>
        <taxon>Actinomycetota</taxon>
        <taxon>Actinomycetes</taxon>
        <taxon>Propionibacteriales</taxon>
        <taxon>Nocardioidaceae</taxon>
        <taxon>Nocardioides</taxon>
    </lineage>
</organism>
<keyword evidence="3" id="KW-1185">Reference proteome</keyword>
<accession>A0A930YNU1</accession>
<evidence type="ECO:0000313" key="2">
    <source>
        <dbReference type="EMBL" id="MBF4769514.1"/>
    </source>
</evidence>
<evidence type="ECO:0000313" key="3">
    <source>
        <dbReference type="Proteomes" id="UP000660668"/>
    </source>
</evidence>
<sequence>MAWAEQLESAVGGAGTGTPMAARKAPNRYAPERGSARVVETFEEKTGMINAYPKGRRIQSAPIPVWLTDEAYELLEAHPG</sequence>
<proteinExistence type="predicted"/>